<protein>
    <submittedName>
        <fullName evidence="8">Transforming growth factor beta B SciTgfBB</fullName>
    </submittedName>
</protein>
<evidence type="ECO:0000256" key="3">
    <source>
        <dbReference type="ARBA" id="ARBA00022525"/>
    </source>
</evidence>
<comment type="subcellular location">
    <subcellularLocation>
        <location evidence="1">Secreted</location>
    </subcellularLocation>
</comment>
<dbReference type="InterPro" id="IPR017948">
    <property type="entry name" value="TGFb_CS"/>
</dbReference>
<gene>
    <name evidence="8" type="primary">TgfBB</name>
</gene>
<evidence type="ECO:0000256" key="5">
    <source>
        <dbReference type="ARBA" id="ARBA00023157"/>
    </source>
</evidence>
<evidence type="ECO:0000313" key="8">
    <source>
        <dbReference type="EMBL" id="CDO67921.1"/>
    </source>
</evidence>
<dbReference type="Pfam" id="PF00019">
    <property type="entry name" value="TGF_beta"/>
    <property type="match status" value="1"/>
</dbReference>
<dbReference type="AlphaFoldDB" id="A0A077SP43"/>
<dbReference type="PROSITE" id="PS51362">
    <property type="entry name" value="TGF_BETA_2"/>
    <property type="match status" value="1"/>
</dbReference>
<dbReference type="Gene3D" id="2.10.90.10">
    <property type="entry name" value="Cystine-knot cytokines"/>
    <property type="match status" value="1"/>
</dbReference>
<keyword evidence="4 6" id="KW-0339">Growth factor</keyword>
<evidence type="ECO:0000256" key="1">
    <source>
        <dbReference type="ARBA" id="ARBA00004613"/>
    </source>
</evidence>
<name>A0A077SP43_9METZ</name>
<dbReference type="SMART" id="SM00204">
    <property type="entry name" value="TGFB"/>
    <property type="match status" value="1"/>
</dbReference>
<keyword evidence="3" id="KW-0964">Secreted</keyword>
<dbReference type="GO" id="GO:0008083">
    <property type="term" value="F:growth factor activity"/>
    <property type="evidence" value="ECO:0007669"/>
    <property type="project" value="UniProtKB-KW"/>
</dbReference>
<dbReference type="PROSITE" id="PS00250">
    <property type="entry name" value="TGF_BETA_1"/>
    <property type="match status" value="1"/>
</dbReference>
<accession>A0A077SP43</accession>
<feature type="domain" description="TGF-beta family profile" evidence="7">
    <location>
        <begin position="186"/>
        <end position="329"/>
    </location>
</feature>
<sequence>SKRGNKLRFSLNSLVSSRTEEFTGKQQPGYMVPDVFRAELLLFKTPAHLPVRQRQVPFANLTVTSPLYRGAVGKSVVSLRQTRWESVDVTEFVRDVVQSPTRGIDFGFHARSMDRHGRRLTVNKLFDLTGERNNTQRPVLVIYLREPVDPLQYILVKAQEASEEMEARKKREALENGADDQDILTRSRREAELVDDNTVREADKLINITDGIHDILSPVEIRSDLCQRHDMYLDFSDIGWDHIVAPTGFDPGSCKGVCVDPLTSSTNHAIVRSWAYRNEHPEVEGQPIPIVCCIPTRFSSMTLVIQEEEGDILKSDLYFDMTAEACGCR</sequence>
<evidence type="ECO:0000256" key="6">
    <source>
        <dbReference type="RuleBase" id="RU000354"/>
    </source>
</evidence>
<dbReference type="GO" id="GO:0005125">
    <property type="term" value="F:cytokine activity"/>
    <property type="evidence" value="ECO:0007669"/>
    <property type="project" value="TreeGrafter"/>
</dbReference>
<dbReference type="GO" id="GO:0005615">
    <property type="term" value="C:extracellular space"/>
    <property type="evidence" value="ECO:0007669"/>
    <property type="project" value="TreeGrafter"/>
</dbReference>
<dbReference type="CDD" id="cd13756">
    <property type="entry name" value="TGF_beta_BMPs_GDFs"/>
    <property type="match status" value="1"/>
</dbReference>
<keyword evidence="5" id="KW-1015">Disulfide bond</keyword>
<dbReference type="InterPro" id="IPR015615">
    <property type="entry name" value="TGF-beta-rel"/>
</dbReference>
<organism evidence="8">
    <name type="scientific">Sycon ciliatum</name>
    <dbReference type="NCBI Taxonomy" id="27933"/>
    <lineage>
        <taxon>Eukaryota</taxon>
        <taxon>Metazoa</taxon>
        <taxon>Porifera</taxon>
        <taxon>Calcarea</taxon>
        <taxon>Calcaronea</taxon>
        <taxon>Leucosolenida</taxon>
        <taxon>Sycettidae</taxon>
        <taxon>Sycon</taxon>
    </lineage>
</organism>
<proteinExistence type="evidence at transcript level"/>
<dbReference type="EMBL" id="HG973382">
    <property type="protein sequence ID" value="CDO67921.1"/>
    <property type="molecule type" value="mRNA"/>
</dbReference>
<evidence type="ECO:0000259" key="7">
    <source>
        <dbReference type="PROSITE" id="PS51362"/>
    </source>
</evidence>
<dbReference type="PANTHER" id="PTHR11848">
    <property type="entry name" value="TGF-BETA FAMILY"/>
    <property type="match status" value="1"/>
</dbReference>
<dbReference type="SUPFAM" id="SSF57501">
    <property type="entry name" value="Cystine-knot cytokines"/>
    <property type="match status" value="1"/>
</dbReference>
<comment type="similarity">
    <text evidence="2 6">Belongs to the TGF-beta family.</text>
</comment>
<reference evidence="8" key="1">
    <citation type="journal article" date="2014" name="Nat. Commun.">
        <title>Developmental gene expression provides clues to relationships between sponge and eumetazoan body plans.</title>
        <authorList>
            <person name="Leininger S."/>
            <person name="Adamski M."/>
            <person name="Bergum B."/>
            <person name="Guder C."/>
            <person name="Liu J."/>
            <person name="Laplante M."/>
            <person name="Brate J."/>
            <person name="Hoffmann F."/>
            <person name="Fortunato S."/>
            <person name="Jordal S."/>
            <person name="Rapp H.T."/>
            <person name="Adamska M."/>
        </authorList>
    </citation>
    <scope>NUCLEOTIDE SEQUENCE</scope>
</reference>
<evidence type="ECO:0000256" key="2">
    <source>
        <dbReference type="ARBA" id="ARBA00006656"/>
    </source>
</evidence>
<evidence type="ECO:0000256" key="4">
    <source>
        <dbReference type="ARBA" id="ARBA00023030"/>
    </source>
</evidence>
<dbReference type="InterPro" id="IPR001839">
    <property type="entry name" value="TGF-b_C"/>
</dbReference>
<feature type="non-terminal residue" evidence="8">
    <location>
        <position position="1"/>
    </location>
</feature>
<dbReference type="InterPro" id="IPR029034">
    <property type="entry name" value="Cystine-knot_cytokine"/>
</dbReference>